<dbReference type="InterPro" id="IPR029063">
    <property type="entry name" value="SAM-dependent_MTases_sf"/>
</dbReference>
<dbReference type="GO" id="GO:0008168">
    <property type="term" value="F:methyltransferase activity"/>
    <property type="evidence" value="ECO:0007669"/>
    <property type="project" value="UniProtKB-KW"/>
</dbReference>
<dbReference type="CDD" id="cd02440">
    <property type="entry name" value="AdoMet_MTases"/>
    <property type="match status" value="1"/>
</dbReference>
<proteinExistence type="predicted"/>
<dbReference type="Pfam" id="PF13489">
    <property type="entry name" value="Methyltransf_23"/>
    <property type="match status" value="1"/>
</dbReference>
<dbReference type="AlphaFoldDB" id="A0A8A4TID9"/>
<sequence length="222" mass="25746">MSQEAIPQQISDKPEMYFEHPRTEMLDFLPAKAKTFLDVGCGAGTFGKQVKDKYDCEYWGIELDPEAAEIARTRLDNVKVGGAPDSLYDLPDGHFDCIIFNDVLEHLVDPYEVLRFIKSKLSPVGVITASIPNVRHFETMWKLVVKKQWRYEDAGILDRTHLRFFTHSSILEMFDEQDYDIEVIEGINKSTSRFERLCNLMTLGWLSDTLYLQYAVRARPRR</sequence>
<evidence type="ECO:0000313" key="1">
    <source>
        <dbReference type="EMBL" id="QTD48548.1"/>
    </source>
</evidence>
<dbReference type="EMBL" id="CP071793">
    <property type="protein sequence ID" value="QTD48548.1"/>
    <property type="molecule type" value="Genomic_DNA"/>
</dbReference>
<dbReference type="Proteomes" id="UP000663929">
    <property type="component" value="Chromosome"/>
</dbReference>
<organism evidence="1 2">
    <name type="scientific">Sulfidibacter corallicola</name>
    <dbReference type="NCBI Taxonomy" id="2818388"/>
    <lineage>
        <taxon>Bacteria</taxon>
        <taxon>Pseudomonadati</taxon>
        <taxon>Acidobacteriota</taxon>
        <taxon>Holophagae</taxon>
        <taxon>Acanthopleuribacterales</taxon>
        <taxon>Acanthopleuribacteraceae</taxon>
        <taxon>Sulfidibacter</taxon>
    </lineage>
</organism>
<keyword evidence="2" id="KW-1185">Reference proteome</keyword>
<reference evidence="1" key="1">
    <citation type="submission" date="2021-03" db="EMBL/GenBank/DDBJ databases">
        <title>Acanthopleuribacteraceae sp. M133.</title>
        <authorList>
            <person name="Wang G."/>
        </authorList>
    </citation>
    <scope>NUCLEOTIDE SEQUENCE</scope>
    <source>
        <strain evidence="1">M133</strain>
    </source>
</reference>
<accession>A0A8A4TID9</accession>
<dbReference type="SUPFAM" id="SSF53335">
    <property type="entry name" value="S-adenosyl-L-methionine-dependent methyltransferases"/>
    <property type="match status" value="1"/>
</dbReference>
<protein>
    <submittedName>
        <fullName evidence="1">Class I SAM-dependent methyltransferase</fullName>
    </submittedName>
</protein>
<name>A0A8A4TID9_SULCO</name>
<keyword evidence="1" id="KW-0489">Methyltransferase</keyword>
<keyword evidence="1" id="KW-0808">Transferase</keyword>
<gene>
    <name evidence="1" type="ORF">J3U87_23455</name>
</gene>
<dbReference type="RefSeq" id="WP_237378205.1">
    <property type="nucleotide sequence ID" value="NZ_CP071793.1"/>
</dbReference>
<dbReference type="KEGG" id="scor:J3U87_23455"/>
<dbReference type="PANTHER" id="PTHR43861">
    <property type="entry name" value="TRANS-ACONITATE 2-METHYLTRANSFERASE-RELATED"/>
    <property type="match status" value="1"/>
</dbReference>
<dbReference type="GO" id="GO:0032259">
    <property type="term" value="P:methylation"/>
    <property type="evidence" value="ECO:0007669"/>
    <property type="project" value="UniProtKB-KW"/>
</dbReference>
<evidence type="ECO:0000313" key="2">
    <source>
        <dbReference type="Proteomes" id="UP000663929"/>
    </source>
</evidence>
<dbReference type="Gene3D" id="3.40.50.150">
    <property type="entry name" value="Vaccinia Virus protein VP39"/>
    <property type="match status" value="1"/>
</dbReference>